<feature type="chain" id="PRO_5008260201" evidence="1">
    <location>
        <begin position="19"/>
        <end position="465"/>
    </location>
</feature>
<proteinExistence type="predicted"/>
<evidence type="ECO:0000256" key="1">
    <source>
        <dbReference type="SAM" id="SignalP"/>
    </source>
</evidence>
<dbReference type="STRING" id="1548547.BA177_09120"/>
<protein>
    <submittedName>
        <fullName evidence="3">Peptidase M64</fullName>
    </submittedName>
</protein>
<name>A0A193LFU4_9GAMM</name>
<evidence type="ECO:0000313" key="4">
    <source>
        <dbReference type="Proteomes" id="UP000092695"/>
    </source>
</evidence>
<dbReference type="InterPro" id="IPR024079">
    <property type="entry name" value="MetalloPept_cat_dom_sf"/>
</dbReference>
<dbReference type="InterPro" id="IPR032625">
    <property type="entry name" value="M64_N"/>
</dbReference>
<dbReference type="GO" id="GO:0008237">
    <property type="term" value="F:metallopeptidase activity"/>
    <property type="evidence" value="ECO:0007669"/>
    <property type="project" value="InterPro"/>
</dbReference>
<organism evidence="3 4">
    <name type="scientific">Woeseia oceani</name>
    <dbReference type="NCBI Taxonomy" id="1548547"/>
    <lineage>
        <taxon>Bacteria</taxon>
        <taxon>Pseudomonadati</taxon>
        <taxon>Pseudomonadota</taxon>
        <taxon>Gammaproteobacteria</taxon>
        <taxon>Woeseiales</taxon>
        <taxon>Woeseiaceae</taxon>
        <taxon>Woeseia</taxon>
    </lineage>
</organism>
<dbReference type="Pfam" id="PF09471">
    <property type="entry name" value="Peptidase_M64"/>
    <property type="match status" value="1"/>
</dbReference>
<dbReference type="OrthoDB" id="9143597at2"/>
<keyword evidence="1" id="KW-0732">Signal</keyword>
<sequence>MCRTLTALLLMLPVAVFAAEPRTLRVDYYHSGDVQTELFSLDRVVREPLPFPGNPAQPIDRTQRGKYEFQIRGADDKLLYSRSFSSIYGEWETTGEARSMYRTFHESVRFPEPESDVDLVMRKRDANNQFREIWRVRIDPDDYLVHAESAAYQPAVVAIQNSGDPATKVDLLLLGDGYRSDEHAAFIAKAHELTEALFASSPFRERRDDFNVWALAPAAAESGVSRPSTGTYRDSPFGATYDAFRSERYILTYDNREMREIISSAPYDFVEILTNTDTYGGGGIYGLYSTAAANNEWADYLFVHEFGHHFAGLADEYYTSSVAYEPPEVVIEPYEPNVTATIADGQLKWRHLTDKQTPIPTPWPKEVYEQHSNAYQEKRAALRRDNAPESAMNKLFSENRDFEEQLFSAAKYRDTIGAFEGANYQAAGYYRSELNCVMFTRTPGFCQVCANAIEQVIDEYSRASP</sequence>
<evidence type="ECO:0000313" key="3">
    <source>
        <dbReference type="EMBL" id="ANO51338.1"/>
    </source>
</evidence>
<dbReference type="Proteomes" id="UP000092695">
    <property type="component" value="Chromosome"/>
</dbReference>
<dbReference type="Pfam" id="PF16217">
    <property type="entry name" value="M64_N"/>
    <property type="match status" value="1"/>
</dbReference>
<evidence type="ECO:0000259" key="2">
    <source>
        <dbReference type="Pfam" id="PF16217"/>
    </source>
</evidence>
<dbReference type="EMBL" id="CP016268">
    <property type="protein sequence ID" value="ANO51338.1"/>
    <property type="molecule type" value="Genomic_DNA"/>
</dbReference>
<dbReference type="AlphaFoldDB" id="A0A193LFU4"/>
<dbReference type="InterPro" id="IPR038171">
    <property type="entry name" value="M64_N_sf"/>
</dbReference>
<dbReference type="InterPro" id="IPR019026">
    <property type="entry name" value="Peptidase_M64_IgA"/>
</dbReference>
<feature type="signal peptide" evidence="1">
    <location>
        <begin position="1"/>
        <end position="18"/>
    </location>
</feature>
<reference evidence="3 4" key="1">
    <citation type="submission" date="2016-06" db="EMBL/GenBank/DDBJ databases">
        <title>Complete genome sequence of a deep-branching marine Gamma Proteobacterium Woeseia oceani type strain XK5.</title>
        <authorList>
            <person name="Mu D."/>
            <person name="Du Z."/>
        </authorList>
    </citation>
    <scope>NUCLEOTIDE SEQUENCE [LARGE SCALE GENOMIC DNA]</scope>
    <source>
        <strain evidence="3 4">XK5</strain>
    </source>
</reference>
<dbReference type="KEGG" id="woc:BA177_09120"/>
<dbReference type="RefSeq" id="WP_068615594.1">
    <property type="nucleotide sequence ID" value="NZ_CP016268.1"/>
</dbReference>
<dbReference type="Gene3D" id="3.40.390.10">
    <property type="entry name" value="Collagenase (Catalytic Domain)"/>
    <property type="match status" value="1"/>
</dbReference>
<dbReference type="Gene3D" id="2.60.40.3250">
    <property type="entry name" value="Peptidase M64, N-terminal domain"/>
    <property type="match status" value="1"/>
</dbReference>
<keyword evidence="4" id="KW-1185">Reference proteome</keyword>
<gene>
    <name evidence="3" type="ORF">BA177_09120</name>
</gene>
<feature type="domain" description="Peptidase M64 N-terminal" evidence="2">
    <location>
        <begin position="20"/>
        <end position="134"/>
    </location>
</feature>
<accession>A0A193LFU4</accession>